<name>A0A6A7BVH2_9PEZI</name>
<accession>A0A6A7BVH2</accession>
<sequence length="179" mass="19040">MAFCHSRCHTLCASSASRIGSALSTYPQIISGSIARCSAFSPECQHNGLKKLDAFGKVAAEGPDQVSIYVVAATPVQHSGHCTISAMLGLGNKKFIGNCLVDLGAKHGVYMDSAQVAEFVDLIDFSGTRSKTVTHTLRPALTIMDHHDPAVTCLIIPLQRLGLIIDYDKPLGMSGRSNP</sequence>
<reference evidence="1" key="1">
    <citation type="journal article" date="2020" name="Stud. Mycol.">
        <title>101 Dothideomycetes genomes: a test case for predicting lifestyles and emergence of pathogens.</title>
        <authorList>
            <person name="Haridas S."/>
            <person name="Albert R."/>
            <person name="Binder M."/>
            <person name="Bloem J."/>
            <person name="Labutti K."/>
            <person name="Salamov A."/>
            <person name="Andreopoulos B."/>
            <person name="Baker S."/>
            <person name="Barry K."/>
            <person name="Bills G."/>
            <person name="Bluhm B."/>
            <person name="Cannon C."/>
            <person name="Castanera R."/>
            <person name="Culley D."/>
            <person name="Daum C."/>
            <person name="Ezra D."/>
            <person name="Gonzalez J."/>
            <person name="Henrissat B."/>
            <person name="Kuo A."/>
            <person name="Liang C."/>
            <person name="Lipzen A."/>
            <person name="Lutzoni F."/>
            <person name="Magnuson J."/>
            <person name="Mondo S."/>
            <person name="Nolan M."/>
            <person name="Ohm R."/>
            <person name="Pangilinan J."/>
            <person name="Park H.-J."/>
            <person name="Ramirez L."/>
            <person name="Alfaro M."/>
            <person name="Sun H."/>
            <person name="Tritt A."/>
            <person name="Yoshinaga Y."/>
            <person name="Zwiers L.-H."/>
            <person name="Turgeon B."/>
            <person name="Goodwin S."/>
            <person name="Spatafora J."/>
            <person name="Crous P."/>
            <person name="Grigoriev I."/>
        </authorList>
    </citation>
    <scope>NUCLEOTIDE SEQUENCE</scope>
    <source>
        <strain evidence="1">CBS 480.64</strain>
    </source>
</reference>
<dbReference type="EMBL" id="MU006004">
    <property type="protein sequence ID" value="KAF2858715.1"/>
    <property type="molecule type" value="Genomic_DNA"/>
</dbReference>
<dbReference type="Proteomes" id="UP000799421">
    <property type="component" value="Unassembled WGS sequence"/>
</dbReference>
<keyword evidence="2" id="KW-1185">Reference proteome</keyword>
<proteinExistence type="predicted"/>
<dbReference type="AlphaFoldDB" id="A0A6A7BVH2"/>
<protein>
    <submittedName>
        <fullName evidence="1">Uncharacterized protein</fullName>
    </submittedName>
</protein>
<evidence type="ECO:0000313" key="1">
    <source>
        <dbReference type="EMBL" id="KAF2858715.1"/>
    </source>
</evidence>
<gene>
    <name evidence="1" type="ORF">K470DRAFT_265844</name>
</gene>
<evidence type="ECO:0000313" key="2">
    <source>
        <dbReference type="Proteomes" id="UP000799421"/>
    </source>
</evidence>
<organism evidence="1 2">
    <name type="scientific">Piedraia hortae CBS 480.64</name>
    <dbReference type="NCBI Taxonomy" id="1314780"/>
    <lineage>
        <taxon>Eukaryota</taxon>
        <taxon>Fungi</taxon>
        <taxon>Dikarya</taxon>
        <taxon>Ascomycota</taxon>
        <taxon>Pezizomycotina</taxon>
        <taxon>Dothideomycetes</taxon>
        <taxon>Dothideomycetidae</taxon>
        <taxon>Capnodiales</taxon>
        <taxon>Piedraiaceae</taxon>
        <taxon>Piedraia</taxon>
    </lineage>
</organism>